<protein>
    <submittedName>
        <fullName evidence="1">DUF4914 family protein</fullName>
    </submittedName>
</protein>
<dbReference type="AlphaFoldDB" id="A0A9D1MZU3"/>
<dbReference type="SUPFAM" id="SSF53795">
    <property type="entry name" value="PEP carboxykinase-like"/>
    <property type="match status" value="1"/>
</dbReference>
<dbReference type="InterPro" id="IPR032583">
    <property type="entry name" value="DUF4914"/>
</dbReference>
<dbReference type="Proteomes" id="UP000886748">
    <property type="component" value="Unassembled WGS sequence"/>
</dbReference>
<evidence type="ECO:0000313" key="2">
    <source>
        <dbReference type="Proteomes" id="UP000886748"/>
    </source>
</evidence>
<proteinExistence type="predicted"/>
<sequence>MENLLTSNKVWQHWHISDELKQLLDKSSNVILPEKRDELIELSTNGKENLTYKVIYNVEGKGEVTEAEVIRCKNGIAVNYTEAYMRRRDPNCMVVNNIEMTDKVTFQERFNKEFEPLRKETFDWLSDNEIIIVPFMAGGTEYGYPALMVAPKNAAFFAASIYDLQGMIPTDKLERDFEPKAIIYVAPPFRHSHFEGKQVVVHNQQNSVHEVFSYNLYPGPSAKKGVYGVLLALGLKEDFVTVHASTVNITTPYDNDISILHEGASGSGKSEMLEYAHREEDGRLLLGRNVVTGEEKYLALQQGCKLQPVTDDMALCHPSFRKNNGRLCVADAERSWFVRIDHIKKYGTDPNLETVTTNPKEPLIFFNLEAHPNATCLIWEHIEDSPGKKCPNPRIIIPREQIKNIQDGPIEIDYRSFGLRTPPCTKENPSYGIFGMLHILPPALAWLWRLVAPRGFGNPSITSTGKDAFKLESEGVGSFWPFATGKRVDLANILLEQFMNTTKTRNILIPNQHIGSWEVGFMAEWVIREYLARRGQASFRKLNLKPSRHPLGGYIPENIHVEGTPISKKFFDVTKQPQIEEEGYDKGAKMLEDFFKEELKLYLKSDLHPLGKAIILCCMDNGTVDDYEKLIPGTY</sequence>
<comment type="caution">
    <text evidence="1">The sequence shown here is derived from an EMBL/GenBank/DDBJ whole genome shotgun (WGS) entry which is preliminary data.</text>
</comment>
<accession>A0A9D1MZU3</accession>
<evidence type="ECO:0000313" key="1">
    <source>
        <dbReference type="EMBL" id="HIU92331.1"/>
    </source>
</evidence>
<gene>
    <name evidence="1" type="ORF">IAD26_04260</name>
</gene>
<dbReference type="Pfam" id="PF16260">
    <property type="entry name" value="DUF4914"/>
    <property type="match status" value="1"/>
</dbReference>
<dbReference type="EMBL" id="DVOD01000030">
    <property type="protein sequence ID" value="HIU92331.1"/>
    <property type="molecule type" value="Genomic_DNA"/>
</dbReference>
<reference evidence="1" key="1">
    <citation type="submission" date="2020-10" db="EMBL/GenBank/DDBJ databases">
        <authorList>
            <person name="Gilroy R."/>
        </authorList>
    </citation>
    <scope>NUCLEOTIDE SEQUENCE</scope>
    <source>
        <strain evidence="1">CHK154-7741</strain>
    </source>
</reference>
<reference evidence="1" key="2">
    <citation type="journal article" date="2021" name="PeerJ">
        <title>Extensive microbial diversity within the chicken gut microbiome revealed by metagenomics and culture.</title>
        <authorList>
            <person name="Gilroy R."/>
            <person name="Ravi A."/>
            <person name="Getino M."/>
            <person name="Pursley I."/>
            <person name="Horton D.L."/>
            <person name="Alikhan N.F."/>
            <person name="Baker D."/>
            <person name="Gharbi K."/>
            <person name="Hall N."/>
            <person name="Watson M."/>
            <person name="Adriaenssens E.M."/>
            <person name="Foster-Nyarko E."/>
            <person name="Jarju S."/>
            <person name="Secka A."/>
            <person name="Antonio M."/>
            <person name="Oren A."/>
            <person name="Chaudhuri R.R."/>
            <person name="La Ragione R."/>
            <person name="Hildebrand F."/>
            <person name="Pallen M.J."/>
        </authorList>
    </citation>
    <scope>NUCLEOTIDE SEQUENCE</scope>
    <source>
        <strain evidence="1">CHK154-7741</strain>
    </source>
</reference>
<name>A0A9D1MZU3_9CLOT</name>
<organism evidence="1 2">
    <name type="scientific">Candidatus Limenecus avicola</name>
    <dbReference type="NCBI Taxonomy" id="2840847"/>
    <lineage>
        <taxon>Bacteria</taxon>
        <taxon>Bacillati</taxon>
        <taxon>Bacillota</taxon>
        <taxon>Clostridia</taxon>
        <taxon>Eubacteriales</taxon>
        <taxon>Clostridiaceae</taxon>
        <taxon>Clostridiaceae incertae sedis</taxon>
        <taxon>Candidatus Limenecus</taxon>
    </lineage>
</organism>